<dbReference type="GO" id="GO:0004814">
    <property type="term" value="F:arginine-tRNA ligase activity"/>
    <property type="evidence" value="ECO:0007669"/>
    <property type="project" value="UniProtKB-EC"/>
</dbReference>
<dbReference type="Gene3D" id="3.40.50.620">
    <property type="entry name" value="HUPs"/>
    <property type="match status" value="1"/>
</dbReference>
<comment type="subcellular location">
    <subcellularLocation>
        <location evidence="9">Cytoplasm</location>
    </subcellularLocation>
</comment>
<dbReference type="SUPFAM" id="SSF47323">
    <property type="entry name" value="Anticodon-binding domain of a subclass of class I aminoacyl-tRNA synthetases"/>
    <property type="match status" value="1"/>
</dbReference>
<organism evidence="13 14">
    <name type="scientific">Cupriavidus pampae</name>
    <dbReference type="NCBI Taxonomy" id="659251"/>
    <lineage>
        <taxon>Bacteria</taxon>
        <taxon>Pseudomonadati</taxon>
        <taxon>Pseudomonadota</taxon>
        <taxon>Betaproteobacteria</taxon>
        <taxon>Burkholderiales</taxon>
        <taxon>Burkholderiaceae</taxon>
        <taxon>Cupriavidus</taxon>
    </lineage>
</organism>
<evidence type="ECO:0000256" key="2">
    <source>
        <dbReference type="ARBA" id="ARBA00022490"/>
    </source>
</evidence>
<dbReference type="NCBIfam" id="TIGR00456">
    <property type="entry name" value="argS"/>
    <property type="match status" value="1"/>
</dbReference>
<reference evidence="13 14" key="1">
    <citation type="submission" date="2021-08" db="EMBL/GenBank/DDBJ databases">
        <authorList>
            <person name="Peeters C."/>
        </authorList>
    </citation>
    <scope>NUCLEOTIDE SEQUENCE [LARGE SCALE GENOMIC DNA]</scope>
    <source>
        <strain evidence="13 14">LMG 32289</strain>
    </source>
</reference>
<dbReference type="SMART" id="SM00836">
    <property type="entry name" value="DALR_1"/>
    <property type="match status" value="1"/>
</dbReference>
<evidence type="ECO:0000259" key="11">
    <source>
        <dbReference type="SMART" id="SM00836"/>
    </source>
</evidence>
<dbReference type="SUPFAM" id="SSF52374">
    <property type="entry name" value="Nucleotidylyl transferase"/>
    <property type="match status" value="1"/>
</dbReference>
<evidence type="ECO:0000256" key="3">
    <source>
        <dbReference type="ARBA" id="ARBA00022598"/>
    </source>
</evidence>
<dbReference type="InterPro" id="IPR035684">
    <property type="entry name" value="ArgRS_core"/>
</dbReference>
<evidence type="ECO:0000259" key="12">
    <source>
        <dbReference type="SMART" id="SM01016"/>
    </source>
</evidence>
<keyword evidence="5 9" id="KW-0067">ATP-binding</keyword>
<evidence type="ECO:0000313" key="14">
    <source>
        <dbReference type="Proteomes" id="UP000706525"/>
    </source>
</evidence>
<dbReference type="RefSeq" id="WP_223990274.1">
    <property type="nucleotide sequence ID" value="NZ_CAJZAG010000006.1"/>
</dbReference>
<dbReference type="Pfam" id="PF00750">
    <property type="entry name" value="tRNA-synt_1d"/>
    <property type="match status" value="1"/>
</dbReference>
<feature type="short sequence motif" description="'HIGH' region" evidence="9">
    <location>
        <begin position="132"/>
        <end position="142"/>
    </location>
</feature>
<keyword evidence="14" id="KW-1185">Reference proteome</keyword>
<evidence type="ECO:0000256" key="4">
    <source>
        <dbReference type="ARBA" id="ARBA00022741"/>
    </source>
</evidence>
<comment type="similarity">
    <text evidence="1 9 10">Belongs to the class-I aminoacyl-tRNA synthetase family.</text>
</comment>
<dbReference type="CDD" id="cd00671">
    <property type="entry name" value="ArgRS_core"/>
    <property type="match status" value="1"/>
</dbReference>
<dbReference type="Proteomes" id="UP000706525">
    <property type="component" value="Unassembled WGS sequence"/>
</dbReference>
<evidence type="ECO:0000256" key="6">
    <source>
        <dbReference type="ARBA" id="ARBA00022917"/>
    </source>
</evidence>
<name>A0ABM8X783_9BURK</name>
<dbReference type="InterPro" id="IPR009080">
    <property type="entry name" value="tRNAsynth_Ia_anticodon-bd"/>
</dbReference>
<dbReference type="InterPro" id="IPR005148">
    <property type="entry name" value="Arg-tRNA-synth_N"/>
</dbReference>
<dbReference type="PANTHER" id="PTHR11956:SF5">
    <property type="entry name" value="ARGININE--TRNA LIGASE, CYTOPLASMIC"/>
    <property type="match status" value="1"/>
</dbReference>
<feature type="domain" description="DALR anticodon binding" evidence="11">
    <location>
        <begin position="469"/>
        <end position="595"/>
    </location>
</feature>
<dbReference type="Gene3D" id="1.10.730.10">
    <property type="entry name" value="Isoleucyl-tRNA Synthetase, Domain 1"/>
    <property type="match status" value="1"/>
</dbReference>
<evidence type="ECO:0000256" key="7">
    <source>
        <dbReference type="ARBA" id="ARBA00023146"/>
    </source>
</evidence>
<proteinExistence type="inferred from homology"/>
<comment type="caution">
    <text evidence="13">The sequence shown here is derived from an EMBL/GenBank/DDBJ whole genome shotgun (WGS) entry which is preliminary data.</text>
</comment>
<dbReference type="InterPro" id="IPR036695">
    <property type="entry name" value="Arg-tRNA-synth_N_sf"/>
</dbReference>
<gene>
    <name evidence="9 13" type="primary">argS</name>
    <name evidence="13" type="ORF">LMG32289_03412</name>
</gene>
<evidence type="ECO:0000256" key="8">
    <source>
        <dbReference type="ARBA" id="ARBA00049339"/>
    </source>
</evidence>
<comment type="subunit">
    <text evidence="9">Monomer.</text>
</comment>
<sequence length="601" mass="65235">MLPVQTSILATAFTDAVRSLAPADAALPAVTFERPKVAAHGDLACNVAMQVAKALKSNPRELAQRIVAAVEADPRAQALVEKLEIAGPGFINLRLNAVARAEVLRAVLAEGDRFGAKAAGAHGQVLVEFVSANPTGPLHVGHGRQAALGDALANLLSWQGWAVHREFYYNDAGVQIHTLAVSVQARARGFKPGDASWPESAYNGDYIADIAADFLAGKTVSASDGEPVTASGDVEDIDSIRKFAVTYLRNEQDIDLQAFGVKFDRYYLESSLYSDGRVEDAVQTLVAKGKTYESEGALWLRTTDDGDDKDRVMKKTDGTYTYFVPDVAYHTTKWERGFHKVINVQGSDHHGTIARVRAGLQGLDMAIPQGYPDYVLHKMVTVMKNGEEVKISKRAGSYVTVRDLIEWSNGGDRTIRGCLESGVADWPGLFTRGRDAVRFFLLSRKADTEFVFDVDLALKQNDENPVYYVQYAHARICSIFEAWGGADWVARLPELAGADLAAVTAADVSPQALALGRRLAEFPDMLAAAAGELAPHAVAFYLRDLAGDFHAFYNADRVLVDDEAVKRARLAMLAATRQVLRNGLAVIGVSAPQRMEREAVA</sequence>
<keyword evidence="7 9" id="KW-0030">Aminoacyl-tRNA synthetase</keyword>
<dbReference type="CDD" id="cd07956">
    <property type="entry name" value="Anticodon_Ia_Arg"/>
    <property type="match status" value="1"/>
</dbReference>
<dbReference type="Pfam" id="PF03485">
    <property type="entry name" value="Arg_tRNA_synt_N"/>
    <property type="match status" value="1"/>
</dbReference>
<dbReference type="HAMAP" id="MF_00123">
    <property type="entry name" value="Arg_tRNA_synth"/>
    <property type="match status" value="1"/>
</dbReference>
<evidence type="ECO:0000256" key="5">
    <source>
        <dbReference type="ARBA" id="ARBA00022840"/>
    </source>
</evidence>
<dbReference type="InterPro" id="IPR001412">
    <property type="entry name" value="aa-tRNA-synth_I_CS"/>
</dbReference>
<evidence type="ECO:0000256" key="1">
    <source>
        <dbReference type="ARBA" id="ARBA00005594"/>
    </source>
</evidence>
<keyword evidence="4 9" id="KW-0547">Nucleotide-binding</keyword>
<feature type="domain" description="Arginyl tRNA synthetase N-terminal" evidence="12">
    <location>
        <begin position="7"/>
        <end position="95"/>
    </location>
</feature>
<evidence type="ECO:0000256" key="10">
    <source>
        <dbReference type="RuleBase" id="RU363038"/>
    </source>
</evidence>
<dbReference type="Pfam" id="PF05746">
    <property type="entry name" value="DALR_1"/>
    <property type="match status" value="1"/>
</dbReference>
<comment type="catalytic activity">
    <reaction evidence="8 9">
        <text>tRNA(Arg) + L-arginine + ATP = L-arginyl-tRNA(Arg) + AMP + diphosphate</text>
        <dbReference type="Rhea" id="RHEA:20301"/>
        <dbReference type="Rhea" id="RHEA-COMP:9658"/>
        <dbReference type="Rhea" id="RHEA-COMP:9673"/>
        <dbReference type="ChEBI" id="CHEBI:30616"/>
        <dbReference type="ChEBI" id="CHEBI:32682"/>
        <dbReference type="ChEBI" id="CHEBI:33019"/>
        <dbReference type="ChEBI" id="CHEBI:78442"/>
        <dbReference type="ChEBI" id="CHEBI:78513"/>
        <dbReference type="ChEBI" id="CHEBI:456215"/>
        <dbReference type="EC" id="6.1.1.19"/>
    </reaction>
</comment>
<dbReference type="InterPro" id="IPR014729">
    <property type="entry name" value="Rossmann-like_a/b/a_fold"/>
</dbReference>
<dbReference type="PROSITE" id="PS00178">
    <property type="entry name" value="AA_TRNA_LIGASE_I"/>
    <property type="match status" value="1"/>
</dbReference>
<dbReference type="EC" id="6.1.1.19" evidence="9"/>
<accession>A0ABM8X783</accession>
<dbReference type="InterPro" id="IPR008909">
    <property type="entry name" value="DALR_anticod-bd"/>
</dbReference>
<dbReference type="InterPro" id="IPR001278">
    <property type="entry name" value="Arg-tRNA-ligase"/>
</dbReference>
<dbReference type="PANTHER" id="PTHR11956">
    <property type="entry name" value="ARGINYL-TRNA SYNTHETASE"/>
    <property type="match status" value="1"/>
</dbReference>
<evidence type="ECO:0000256" key="9">
    <source>
        <dbReference type="HAMAP-Rule" id="MF_00123"/>
    </source>
</evidence>
<dbReference type="Gene3D" id="3.30.1360.70">
    <property type="entry name" value="Arginyl tRNA synthetase N-terminal domain"/>
    <property type="match status" value="1"/>
</dbReference>
<keyword evidence="6 9" id="KW-0648">Protein biosynthesis</keyword>
<dbReference type="SMART" id="SM01016">
    <property type="entry name" value="Arg_tRNA_synt_N"/>
    <property type="match status" value="1"/>
</dbReference>
<keyword evidence="3 9" id="KW-0436">Ligase</keyword>
<dbReference type="SUPFAM" id="SSF55190">
    <property type="entry name" value="Arginyl-tRNA synthetase (ArgRS), N-terminal 'additional' domain"/>
    <property type="match status" value="1"/>
</dbReference>
<keyword evidence="2 9" id="KW-0963">Cytoplasm</keyword>
<evidence type="ECO:0000313" key="13">
    <source>
        <dbReference type="EMBL" id="CAG9175803.1"/>
    </source>
</evidence>
<dbReference type="EMBL" id="CAJZAG010000006">
    <property type="protein sequence ID" value="CAG9175803.1"/>
    <property type="molecule type" value="Genomic_DNA"/>
</dbReference>
<dbReference type="PRINTS" id="PR01038">
    <property type="entry name" value="TRNASYNTHARG"/>
</dbReference>
<protein>
    <recommendedName>
        <fullName evidence="9">Arginine--tRNA ligase</fullName>
        <ecNumber evidence="9">6.1.1.19</ecNumber>
    </recommendedName>
    <alternativeName>
        <fullName evidence="9">Arginyl-tRNA synthetase</fullName>
        <shortName evidence="9">ArgRS</shortName>
    </alternativeName>
</protein>